<evidence type="ECO:0000313" key="1">
    <source>
        <dbReference type="EMBL" id="TFK26268.1"/>
    </source>
</evidence>
<dbReference type="STRING" id="230819.A0A5C3L0V7"/>
<keyword evidence="2" id="KW-1185">Reference proteome</keyword>
<dbReference type="Proteomes" id="UP000307440">
    <property type="component" value="Unassembled WGS sequence"/>
</dbReference>
<name>A0A5C3L0V7_COPMA</name>
<evidence type="ECO:0000313" key="2">
    <source>
        <dbReference type="Proteomes" id="UP000307440"/>
    </source>
</evidence>
<dbReference type="AlphaFoldDB" id="A0A5C3L0V7"/>
<gene>
    <name evidence="1" type="ORF">FA15DRAFT_297983</name>
</gene>
<accession>A0A5C3L0V7</accession>
<reference evidence="1 2" key="1">
    <citation type="journal article" date="2019" name="Nat. Ecol. Evol.">
        <title>Megaphylogeny resolves global patterns of mushroom evolution.</title>
        <authorList>
            <person name="Varga T."/>
            <person name="Krizsan K."/>
            <person name="Foldi C."/>
            <person name="Dima B."/>
            <person name="Sanchez-Garcia M."/>
            <person name="Sanchez-Ramirez S."/>
            <person name="Szollosi G.J."/>
            <person name="Szarkandi J.G."/>
            <person name="Papp V."/>
            <person name="Albert L."/>
            <person name="Andreopoulos W."/>
            <person name="Angelini C."/>
            <person name="Antonin V."/>
            <person name="Barry K.W."/>
            <person name="Bougher N.L."/>
            <person name="Buchanan P."/>
            <person name="Buyck B."/>
            <person name="Bense V."/>
            <person name="Catcheside P."/>
            <person name="Chovatia M."/>
            <person name="Cooper J."/>
            <person name="Damon W."/>
            <person name="Desjardin D."/>
            <person name="Finy P."/>
            <person name="Geml J."/>
            <person name="Haridas S."/>
            <person name="Hughes K."/>
            <person name="Justo A."/>
            <person name="Karasinski D."/>
            <person name="Kautmanova I."/>
            <person name="Kiss B."/>
            <person name="Kocsube S."/>
            <person name="Kotiranta H."/>
            <person name="LaButti K.M."/>
            <person name="Lechner B.E."/>
            <person name="Liimatainen K."/>
            <person name="Lipzen A."/>
            <person name="Lukacs Z."/>
            <person name="Mihaltcheva S."/>
            <person name="Morgado L.N."/>
            <person name="Niskanen T."/>
            <person name="Noordeloos M.E."/>
            <person name="Ohm R.A."/>
            <person name="Ortiz-Santana B."/>
            <person name="Ovrebo C."/>
            <person name="Racz N."/>
            <person name="Riley R."/>
            <person name="Savchenko A."/>
            <person name="Shiryaev A."/>
            <person name="Soop K."/>
            <person name="Spirin V."/>
            <person name="Szebenyi C."/>
            <person name="Tomsovsky M."/>
            <person name="Tulloss R.E."/>
            <person name="Uehling J."/>
            <person name="Grigoriev I.V."/>
            <person name="Vagvolgyi C."/>
            <person name="Papp T."/>
            <person name="Martin F.M."/>
            <person name="Miettinen O."/>
            <person name="Hibbett D.S."/>
            <person name="Nagy L.G."/>
        </authorList>
    </citation>
    <scope>NUCLEOTIDE SEQUENCE [LARGE SCALE GENOMIC DNA]</scope>
    <source>
        <strain evidence="1 2">CBS 121175</strain>
    </source>
</reference>
<protein>
    <recommendedName>
        <fullName evidence="3">BTB domain-containing protein</fullName>
    </recommendedName>
</protein>
<proteinExistence type="predicted"/>
<organism evidence="1 2">
    <name type="scientific">Coprinopsis marcescibilis</name>
    <name type="common">Agaric fungus</name>
    <name type="synonym">Psathyrella marcescibilis</name>
    <dbReference type="NCBI Taxonomy" id="230819"/>
    <lineage>
        <taxon>Eukaryota</taxon>
        <taxon>Fungi</taxon>
        <taxon>Dikarya</taxon>
        <taxon>Basidiomycota</taxon>
        <taxon>Agaricomycotina</taxon>
        <taxon>Agaricomycetes</taxon>
        <taxon>Agaricomycetidae</taxon>
        <taxon>Agaricales</taxon>
        <taxon>Agaricineae</taxon>
        <taxon>Psathyrellaceae</taxon>
        <taxon>Coprinopsis</taxon>
    </lineage>
</organism>
<sequence length="246" mass="28683">MAPKVERMKSISHHKEYFLVGGDLYILINTTMFRIHSYFFRREAKNFYSKLLDPTSPGEQKHGTSENTAIIVENATIQQFERFLWVFYNPLYDIYQADISDWFSILRLAHEWDFPNVKRFALREIRRREDEIELVKRIVLYQDYKAPAEYLVPLYAELCARPTSPTEGEAQLLGFERTLKIFRAREQVRSDGSISPLPKGKSPVDTYPTISSVLGLPTFVFDKDYEDTINVKTPKPTKNPNGRTSN</sequence>
<dbReference type="OrthoDB" id="9997739at2759"/>
<evidence type="ECO:0008006" key="3">
    <source>
        <dbReference type="Google" id="ProtNLM"/>
    </source>
</evidence>
<dbReference type="EMBL" id="ML210176">
    <property type="protein sequence ID" value="TFK26268.1"/>
    <property type="molecule type" value="Genomic_DNA"/>
</dbReference>